<dbReference type="Pfam" id="PF21366">
    <property type="entry name" value="TRAFD1-XIAF1_ZnF"/>
    <property type="match status" value="1"/>
</dbReference>
<evidence type="ECO:0000259" key="10">
    <source>
        <dbReference type="PROSITE" id="PS50157"/>
    </source>
</evidence>
<dbReference type="Gene3D" id="2.60.120.380">
    <property type="match status" value="1"/>
</dbReference>
<dbReference type="Gene3D" id="3.10.330.10">
    <property type="match status" value="1"/>
</dbReference>
<comment type="similarity">
    <text evidence="1">Belongs to the UFD1 family.</text>
</comment>
<dbReference type="InterPro" id="IPR013083">
    <property type="entry name" value="Znf_RING/FYVE/PHD"/>
</dbReference>
<name>A0ABP0U2H3_9BRYO</name>
<dbReference type="Proteomes" id="UP001497512">
    <property type="component" value="Chromosome 18"/>
</dbReference>
<dbReference type="InterPro" id="IPR055417">
    <property type="entry name" value="UFD1_N1"/>
</dbReference>
<accession>A0ABP0U2H3</accession>
<keyword evidence="4 8" id="KW-0863">Zinc-finger</keyword>
<dbReference type="Pfam" id="PF23580">
    <property type="entry name" value="Znf_XAF1_N"/>
    <property type="match status" value="1"/>
</dbReference>
<dbReference type="PANTHER" id="PTHR12555">
    <property type="entry name" value="UBIQUITIN FUSION DEGRADATON PROTEIN 1"/>
    <property type="match status" value="1"/>
</dbReference>
<evidence type="ECO:0000256" key="7">
    <source>
        <dbReference type="ARBA" id="ARBA00023204"/>
    </source>
</evidence>
<dbReference type="SMART" id="SM00355">
    <property type="entry name" value="ZnF_C2H2"/>
    <property type="match status" value="4"/>
</dbReference>
<dbReference type="InterPro" id="IPR004854">
    <property type="entry name" value="Ufd1-like"/>
</dbReference>
<proteinExistence type="inferred from homology"/>
<keyword evidence="12" id="KW-1185">Reference proteome</keyword>
<dbReference type="InterPro" id="IPR055418">
    <property type="entry name" value="UFD1_N2"/>
</dbReference>
<dbReference type="PROSITE" id="PS50157">
    <property type="entry name" value="ZINC_FINGER_C2H2_2"/>
    <property type="match status" value="1"/>
</dbReference>
<dbReference type="Gene3D" id="2.40.40.50">
    <property type="entry name" value="Ubiquitin fusion degradation protein UFD1, N-terminal domain"/>
    <property type="match status" value="1"/>
</dbReference>
<keyword evidence="7" id="KW-0234">DNA repair</keyword>
<protein>
    <recommendedName>
        <fullName evidence="10">C2H2-type domain-containing protein</fullName>
    </recommendedName>
</protein>
<evidence type="ECO:0000313" key="11">
    <source>
        <dbReference type="EMBL" id="CAK9211344.1"/>
    </source>
</evidence>
<keyword evidence="6" id="KW-0862">Zinc</keyword>
<dbReference type="InterPro" id="IPR042299">
    <property type="entry name" value="Ufd1-like_Nn"/>
</dbReference>
<evidence type="ECO:0000313" key="12">
    <source>
        <dbReference type="Proteomes" id="UP001497512"/>
    </source>
</evidence>
<dbReference type="Gene3D" id="3.30.40.10">
    <property type="entry name" value="Zinc/RING finger domain, C3HC4 (zinc finger)"/>
    <property type="match status" value="1"/>
</dbReference>
<dbReference type="InterPro" id="IPR006642">
    <property type="entry name" value="Rad18_UBZ4"/>
</dbReference>
<evidence type="ECO:0000256" key="1">
    <source>
        <dbReference type="ARBA" id="ARBA00006043"/>
    </source>
</evidence>
<dbReference type="Pfam" id="PF24842">
    <property type="entry name" value="UFD1_N2"/>
    <property type="match status" value="1"/>
</dbReference>
<evidence type="ECO:0000256" key="2">
    <source>
        <dbReference type="ARBA" id="ARBA00022723"/>
    </source>
</evidence>
<reference evidence="11" key="1">
    <citation type="submission" date="2024-02" db="EMBL/GenBank/DDBJ databases">
        <authorList>
            <consortium name="ELIXIR-Norway"/>
            <consortium name="Elixir Norway"/>
        </authorList>
    </citation>
    <scope>NUCLEOTIDE SEQUENCE</scope>
</reference>
<evidence type="ECO:0000256" key="4">
    <source>
        <dbReference type="ARBA" id="ARBA00022771"/>
    </source>
</evidence>
<feature type="region of interest" description="Disordered" evidence="9">
    <location>
        <begin position="409"/>
        <end position="433"/>
    </location>
</feature>
<keyword evidence="2" id="KW-0479">Metal-binding</keyword>
<keyword evidence="5" id="KW-0833">Ubl conjugation pathway</keyword>
<evidence type="ECO:0000256" key="5">
    <source>
        <dbReference type="ARBA" id="ARBA00022786"/>
    </source>
</evidence>
<dbReference type="InterPro" id="IPR013087">
    <property type="entry name" value="Znf_C2H2_type"/>
</dbReference>
<sequence length="750" mass="82236">MDFELRAAKEKWEKEQREKKERARARIEREKKARDEAAKRQEAIETAQRLRRLEESAALDAARQQEEQDLEYGDGVVFNRVFQAVSVPGDGDKIRLPASAFNELAGQGAIDKGPMFFEISSISQPGSEVSLGRQEPQSTHAGVLEFTAVEGSVELPPHVWRNVGFINSQGIFNSLEGGTWMVRVRYVRLPKGTYAKLQPEDADFADVLNHKAVLETKLRQHASLSQGDLLLVNHGGYDYGLRVLELRPQSSVSVLETDLEVDITATVDGGLSAQGRLTPLLLGKPEAGMVEEGEYKYFRFTIDPKLEKEVSKGDVEILVTLDVDNQAGKGADADLYVSAHPVLFPTQHQHQWSSHDMGSKVICITDLEKLNQSPEGISAKTLSAGSYSVGVYGFRGVTKFKLGVEAKPTVQKPSQGQRVGAGSQGLESSIGTSSNIRQPDDGFLKCDNCKQLVPARTIVLHEAYCRRHNVACRHPGCGVVLRKEEMGKHEHCSKCGQGFTHEELGKHMKVFHEPLKCTCGVVLEMEEMVKHRATSCPHRMVTCQFCGDMVQAGAEAEDVRDKFRGLTQHESECGARTATCDTCGRAIMLKEMDLHRAAAHGGGHTLMKDGSVTQDLHGGISGWSMPSGVPEAPVPERNWGGSLLTDQAASQVAGLTVNPRVNEAANNVQIQCPICGIEFEGADRERQLDAHLDNKHFMTQASTEMDIDDVATSPAIPERTAHRSLSVSCPICGMAVHSERDLSSHIDLVH</sequence>
<dbReference type="PROSITE" id="PS00028">
    <property type="entry name" value="ZINC_FINGER_C2H2_1"/>
    <property type="match status" value="1"/>
</dbReference>
<dbReference type="EMBL" id="OZ019910">
    <property type="protein sequence ID" value="CAK9211344.1"/>
    <property type="molecule type" value="Genomic_DNA"/>
</dbReference>
<dbReference type="PANTHER" id="PTHR12555:SF27">
    <property type="entry name" value="UBIQUITIN FUSION DEGRADATION UFD1 FAMILY PROTEIN"/>
    <property type="match status" value="1"/>
</dbReference>
<keyword evidence="3" id="KW-0227">DNA damage</keyword>
<gene>
    <name evidence="11" type="ORF">CSSPTR1EN2_LOCUS10612</name>
</gene>
<evidence type="ECO:0000256" key="9">
    <source>
        <dbReference type="SAM" id="MobiDB-lite"/>
    </source>
</evidence>
<feature type="region of interest" description="Disordered" evidence="9">
    <location>
        <begin position="1"/>
        <end position="42"/>
    </location>
</feature>
<evidence type="ECO:0000256" key="6">
    <source>
        <dbReference type="ARBA" id="ARBA00022833"/>
    </source>
</evidence>
<feature type="domain" description="C2H2-type" evidence="10">
    <location>
        <begin position="727"/>
        <end position="750"/>
    </location>
</feature>
<dbReference type="Pfam" id="PF03152">
    <property type="entry name" value="UFD1_N1"/>
    <property type="match status" value="1"/>
</dbReference>
<organism evidence="11 12">
    <name type="scientific">Sphagnum troendelagicum</name>
    <dbReference type="NCBI Taxonomy" id="128251"/>
    <lineage>
        <taxon>Eukaryota</taxon>
        <taxon>Viridiplantae</taxon>
        <taxon>Streptophyta</taxon>
        <taxon>Embryophyta</taxon>
        <taxon>Bryophyta</taxon>
        <taxon>Sphagnophytina</taxon>
        <taxon>Sphagnopsida</taxon>
        <taxon>Sphagnales</taxon>
        <taxon>Sphagnaceae</taxon>
        <taxon>Sphagnum</taxon>
    </lineage>
</organism>
<evidence type="ECO:0000256" key="3">
    <source>
        <dbReference type="ARBA" id="ARBA00022763"/>
    </source>
</evidence>
<evidence type="ECO:0000256" key="8">
    <source>
        <dbReference type="PROSITE-ProRule" id="PRU00042"/>
    </source>
</evidence>
<dbReference type="InterPro" id="IPR049439">
    <property type="entry name" value="TRAFD1-XIAF1_Znf"/>
</dbReference>
<dbReference type="SMART" id="SM00734">
    <property type="entry name" value="ZnF_Rad18"/>
    <property type="match status" value="2"/>
</dbReference>